<dbReference type="EMBL" id="JBEAAL010000049">
    <property type="protein sequence ID" value="MEQ1409623.1"/>
    <property type="molecule type" value="Genomic_DNA"/>
</dbReference>
<evidence type="ECO:0000313" key="1">
    <source>
        <dbReference type="EMBL" id="MEQ1409623.1"/>
    </source>
</evidence>
<sequence>MGGLVLENHWERIVLASIREFLGAEDYATSLWTGTDGEAARDAAYDALRRSMVSSIFLHHFSEVAVNRQHHALHGMTKIDIYNELAARSVGPDQSARPEDAKILGEVADAIKHGELTANHIRHVARNGRVIEWTHEASSLLLEGRANNEPQIIVATGNGTRSLRAVLQNVCGTWSTWLGLAPL</sequence>
<dbReference type="RefSeq" id="WP_227705938.1">
    <property type="nucleotide sequence ID" value="NZ_JBEAAL010000049.1"/>
</dbReference>
<keyword evidence="2" id="KW-1185">Reference proteome</keyword>
<reference evidence="1 2" key="1">
    <citation type="submission" date="2024-05" db="EMBL/GenBank/DDBJ databases">
        <title>Neorhizobium sp. Rsf11, a plant growth promoting and heavy metal resistant PAH-degrader.</title>
        <authorList>
            <person name="Golubev S.N."/>
            <person name="Muratova A.Y."/>
            <person name="Markelova M.I."/>
        </authorList>
    </citation>
    <scope>NUCLEOTIDE SEQUENCE [LARGE SCALE GENOMIC DNA]</scope>
    <source>
        <strain evidence="1 2">Rsf11</strain>
    </source>
</reference>
<dbReference type="Proteomes" id="UP001496627">
    <property type="component" value="Unassembled WGS sequence"/>
</dbReference>
<accession>A0ABV0MD33</accession>
<proteinExistence type="predicted"/>
<evidence type="ECO:0000313" key="2">
    <source>
        <dbReference type="Proteomes" id="UP001496627"/>
    </source>
</evidence>
<comment type="caution">
    <text evidence="1">The sequence shown here is derived from an EMBL/GenBank/DDBJ whole genome shotgun (WGS) entry which is preliminary data.</text>
</comment>
<name>A0ABV0MD33_9HYPH</name>
<organism evidence="1 2">
    <name type="scientific">Neorhizobium phenanthreniclasticum</name>
    <dbReference type="NCBI Taxonomy" id="3157917"/>
    <lineage>
        <taxon>Bacteria</taxon>
        <taxon>Pseudomonadati</taxon>
        <taxon>Pseudomonadota</taxon>
        <taxon>Alphaproteobacteria</taxon>
        <taxon>Hyphomicrobiales</taxon>
        <taxon>Rhizobiaceae</taxon>
        <taxon>Rhizobium/Agrobacterium group</taxon>
        <taxon>Neorhizobium</taxon>
    </lineage>
</organism>
<gene>
    <name evidence="1" type="ORF">ABK249_32485</name>
</gene>
<protein>
    <submittedName>
        <fullName evidence="1">Uncharacterized protein</fullName>
    </submittedName>
</protein>